<evidence type="ECO:0000313" key="4">
    <source>
        <dbReference type="Proteomes" id="UP001454036"/>
    </source>
</evidence>
<keyword evidence="1" id="KW-0175">Coiled coil</keyword>
<comment type="caution">
    <text evidence="3">The sequence shown here is derived from an EMBL/GenBank/DDBJ whole genome shotgun (WGS) entry which is preliminary data.</text>
</comment>
<feature type="coiled-coil region" evidence="1">
    <location>
        <begin position="60"/>
        <end position="87"/>
    </location>
</feature>
<proteinExistence type="predicted"/>
<dbReference type="Proteomes" id="UP001454036">
    <property type="component" value="Unassembled WGS sequence"/>
</dbReference>
<organism evidence="3 4">
    <name type="scientific">Lithospermum erythrorhizon</name>
    <name type="common">Purple gromwell</name>
    <name type="synonym">Lithospermum officinale var. erythrorhizon</name>
    <dbReference type="NCBI Taxonomy" id="34254"/>
    <lineage>
        <taxon>Eukaryota</taxon>
        <taxon>Viridiplantae</taxon>
        <taxon>Streptophyta</taxon>
        <taxon>Embryophyta</taxon>
        <taxon>Tracheophyta</taxon>
        <taxon>Spermatophyta</taxon>
        <taxon>Magnoliopsida</taxon>
        <taxon>eudicotyledons</taxon>
        <taxon>Gunneridae</taxon>
        <taxon>Pentapetalae</taxon>
        <taxon>asterids</taxon>
        <taxon>lamiids</taxon>
        <taxon>Boraginales</taxon>
        <taxon>Boraginaceae</taxon>
        <taxon>Boraginoideae</taxon>
        <taxon>Lithospermeae</taxon>
        <taxon>Lithospermum</taxon>
    </lineage>
</organism>
<evidence type="ECO:0000256" key="2">
    <source>
        <dbReference type="SAM" id="MobiDB-lite"/>
    </source>
</evidence>
<protein>
    <submittedName>
        <fullName evidence="3">Uncharacterized protein</fullName>
    </submittedName>
</protein>
<feature type="region of interest" description="Disordered" evidence="2">
    <location>
        <begin position="1"/>
        <end position="45"/>
    </location>
</feature>
<feature type="compositionally biased region" description="Polar residues" evidence="2">
    <location>
        <begin position="1"/>
        <end position="10"/>
    </location>
</feature>
<name>A0AAV3RY89_LITER</name>
<evidence type="ECO:0000313" key="3">
    <source>
        <dbReference type="EMBL" id="GAA0186083.1"/>
    </source>
</evidence>
<reference evidence="3 4" key="1">
    <citation type="submission" date="2024-01" db="EMBL/GenBank/DDBJ databases">
        <title>The complete chloroplast genome sequence of Lithospermum erythrorhizon: insights into the phylogenetic relationship among Boraginaceae species and the maternal lineages of purple gromwells.</title>
        <authorList>
            <person name="Okada T."/>
            <person name="Watanabe K."/>
        </authorList>
    </citation>
    <scope>NUCLEOTIDE SEQUENCE [LARGE SCALE GENOMIC DNA]</scope>
</reference>
<gene>
    <name evidence="3" type="ORF">LIER_33371</name>
</gene>
<dbReference type="AlphaFoldDB" id="A0AAV3RY89"/>
<evidence type="ECO:0000256" key="1">
    <source>
        <dbReference type="SAM" id="Coils"/>
    </source>
</evidence>
<dbReference type="EMBL" id="BAABME010013357">
    <property type="protein sequence ID" value="GAA0186083.1"/>
    <property type="molecule type" value="Genomic_DNA"/>
</dbReference>
<sequence length="105" mass="11616">MAQTKSTLRRTSPPCKRVKSVGGVKLASSSSSPHPSSSRPVAASASRVLVDGHNALYKQTLDLSEELDEERFKVEALEQELQDLRLQVSNHPWDVALLDQHLKRA</sequence>
<feature type="compositionally biased region" description="Low complexity" evidence="2">
    <location>
        <begin position="27"/>
        <end position="45"/>
    </location>
</feature>
<accession>A0AAV3RY89</accession>
<keyword evidence="4" id="KW-1185">Reference proteome</keyword>